<name>A0A0A9C8I5_ARUDO</name>
<organism evidence="2">
    <name type="scientific">Arundo donax</name>
    <name type="common">Giant reed</name>
    <name type="synonym">Donax arundinaceus</name>
    <dbReference type="NCBI Taxonomy" id="35708"/>
    <lineage>
        <taxon>Eukaryota</taxon>
        <taxon>Viridiplantae</taxon>
        <taxon>Streptophyta</taxon>
        <taxon>Embryophyta</taxon>
        <taxon>Tracheophyta</taxon>
        <taxon>Spermatophyta</taxon>
        <taxon>Magnoliopsida</taxon>
        <taxon>Liliopsida</taxon>
        <taxon>Poales</taxon>
        <taxon>Poaceae</taxon>
        <taxon>PACMAD clade</taxon>
        <taxon>Arundinoideae</taxon>
        <taxon>Arundineae</taxon>
        <taxon>Arundo</taxon>
    </lineage>
</organism>
<sequence length="52" mass="6418">MFNGFHICLYLMYIILIFRDETHMYIKQIPFYASMLVVLKYIQEVILMYLSF</sequence>
<proteinExistence type="predicted"/>
<feature type="transmembrane region" description="Helical" evidence="1">
    <location>
        <begin position="29"/>
        <end position="50"/>
    </location>
</feature>
<keyword evidence="1" id="KW-0812">Transmembrane</keyword>
<accession>A0A0A9C8I5</accession>
<keyword evidence="1" id="KW-0472">Membrane</keyword>
<keyword evidence="1" id="KW-1133">Transmembrane helix</keyword>
<dbReference type="EMBL" id="GBRH01226009">
    <property type="protein sequence ID" value="JAD71886.1"/>
    <property type="molecule type" value="Transcribed_RNA"/>
</dbReference>
<evidence type="ECO:0000256" key="1">
    <source>
        <dbReference type="SAM" id="Phobius"/>
    </source>
</evidence>
<reference evidence="2" key="2">
    <citation type="journal article" date="2015" name="Data Brief">
        <title>Shoot transcriptome of the giant reed, Arundo donax.</title>
        <authorList>
            <person name="Barrero R.A."/>
            <person name="Guerrero F.D."/>
            <person name="Moolhuijzen P."/>
            <person name="Goolsby J.A."/>
            <person name="Tidwell J."/>
            <person name="Bellgard S.E."/>
            <person name="Bellgard M.I."/>
        </authorList>
    </citation>
    <scope>NUCLEOTIDE SEQUENCE</scope>
    <source>
        <tissue evidence="2">Shoot tissue taken approximately 20 cm above the soil surface</tissue>
    </source>
</reference>
<reference evidence="2" key="1">
    <citation type="submission" date="2014-09" db="EMBL/GenBank/DDBJ databases">
        <authorList>
            <person name="Magalhaes I.L.F."/>
            <person name="Oliveira U."/>
            <person name="Santos F.R."/>
            <person name="Vidigal T.H.D.A."/>
            <person name="Brescovit A.D."/>
            <person name="Santos A.J."/>
        </authorList>
    </citation>
    <scope>NUCLEOTIDE SEQUENCE</scope>
    <source>
        <tissue evidence="2">Shoot tissue taken approximately 20 cm above the soil surface</tissue>
    </source>
</reference>
<evidence type="ECO:0000313" key="2">
    <source>
        <dbReference type="EMBL" id="JAD71886.1"/>
    </source>
</evidence>
<protein>
    <submittedName>
        <fullName evidence="2">Uncharacterized protein</fullName>
    </submittedName>
</protein>
<dbReference type="AlphaFoldDB" id="A0A0A9C8I5"/>